<evidence type="ECO:0000313" key="2">
    <source>
        <dbReference type="Proteomes" id="UP001322277"/>
    </source>
</evidence>
<reference evidence="2" key="1">
    <citation type="journal article" date="2023" name="bioRxiv">
        <title>Complete genome of the Medicago anthracnose fungus, Colletotrichum destructivum, reveals a mini-chromosome-like region within a core chromosome.</title>
        <authorList>
            <person name="Lapalu N."/>
            <person name="Simon A."/>
            <person name="Lu A."/>
            <person name="Plaumann P.-L."/>
            <person name="Amselem J."/>
            <person name="Pigne S."/>
            <person name="Auger A."/>
            <person name="Koch C."/>
            <person name="Dallery J.-F."/>
            <person name="O'Connell R.J."/>
        </authorList>
    </citation>
    <scope>NUCLEOTIDE SEQUENCE [LARGE SCALE GENOMIC DNA]</scope>
    <source>
        <strain evidence="2">CBS 520.97</strain>
    </source>
</reference>
<accession>A0AAX4HZM4</accession>
<sequence length="183" mass="19486">MPKSNRTIASPMRAALLECFQAATRLHTEDVDVAAPPQVLLAVWEGAQAGGPFSLESDGKIAFDAPQGFRVRIDLIEIGGGCIDVIHAATPFRGGSLASKSDLLRLRVKTVVERGSDGEVDDFRWLLRGVARERQVLPRLDDEEVENVVGAGGGLGILDRLLLVAVLGAENGAAGLRLLNILI</sequence>
<dbReference type="EMBL" id="CP137305">
    <property type="protein sequence ID" value="WQF76570.1"/>
    <property type="molecule type" value="Genomic_DNA"/>
</dbReference>
<evidence type="ECO:0000313" key="1">
    <source>
        <dbReference type="EMBL" id="WQF76570.1"/>
    </source>
</evidence>
<dbReference type="AlphaFoldDB" id="A0AAX4HZM4"/>
<organism evidence="1 2">
    <name type="scientific">Colletotrichum destructivum</name>
    <dbReference type="NCBI Taxonomy" id="34406"/>
    <lineage>
        <taxon>Eukaryota</taxon>
        <taxon>Fungi</taxon>
        <taxon>Dikarya</taxon>
        <taxon>Ascomycota</taxon>
        <taxon>Pezizomycotina</taxon>
        <taxon>Sordariomycetes</taxon>
        <taxon>Hypocreomycetidae</taxon>
        <taxon>Glomerellales</taxon>
        <taxon>Glomerellaceae</taxon>
        <taxon>Colletotrichum</taxon>
        <taxon>Colletotrichum destructivum species complex</taxon>
    </lineage>
</organism>
<dbReference type="GeneID" id="87938087"/>
<proteinExistence type="predicted"/>
<keyword evidence="2" id="KW-1185">Reference proteome</keyword>
<dbReference type="RefSeq" id="XP_062773794.1">
    <property type="nucleotide sequence ID" value="XM_062917743.1"/>
</dbReference>
<dbReference type="Proteomes" id="UP001322277">
    <property type="component" value="Chromosome 1"/>
</dbReference>
<gene>
    <name evidence="1" type="ORF">CDEST_01584</name>
</gene>
<protein>
    <submittedName>
        <fullName evidence="1">Uncharacterized protein</fullName>
    </submittedName>
</protein>
<name>A0AAX4HZM4_9PEZI</name>
<dbReference type="KEGG" id="cdet:87938087"/>